<keyword evidence="7" id="KW-0653">Protein transport</keyword>
<evidence type="ECO:0000256" key="9">
    <source>
        <dbReference type="ARBA" id="ARBA00034553"/>
    </source>
</evidence>
<evidence type="ECO:0000256" key="6">
    <source>
        <dbReference type="ARBA" id="ARBA00022786"/>
    </source>
</evidence>
<evidence type="ECO:0000256" key="1">
    <source>
        <dbReference type="ARBA" id="ARBA00004496"/>
    </source>
</evidence>
<dbReference type="PANTHER" id="PTHR12866">
    <property type="entry name" value="UBIQUITIN-LIKE-CONJUGATING ENZYME ATG3"/>
    <property type="match status" value="1"/>
</dbReference>
<evidence type="ECO:0000313" key="10">
    <source>
        <dbReference type="EMBL" id="KAK2091816.1"/>
    </source>
</evidence>
<evidence type="ECO:0000256" key="5">
    <source>
        <dbReference type="ARBA" id="ARBA00022490"/>
    </source>
</evidence>
<dbReference type="EMBL" id="JASSZA010000016">
    <property type="protein sequence ID" value="KAK2091816.1"/>
    <property type="molecule type" value="Genomic_DNA"/>
</dbReference>
<keyword evidence="8" id="KW-0072">Autophagy</keyword>
<dbReference type="InterPro" id="IPR007135">
    <property type="entry name" value="Atg3/Atg10"/>
</dbReference>
<keyword evidence="5" id="KW-0963">Cytoplasm</keyword>
<evidence type="ECO:0000256" key="7">
    <source>
        <dbReference type="ARBA" id="ARBA00022927"/>
    </source>
</evidence>
<sequence>MLAVKMLFCKPELNDLYITYDKYNQTPRLWLFGYDEQRQPLTVEHMYEDISQNHVKKTVTIENHPHLPPPPMHAEVMKKIIETVAEGGGELGVHMYPSLCV</sequence>
<accession>A0ABQ9U427</accession>
<keyword evidence="11" id="KW-1185">Reference proteome</keyword>
<evidence type="ECO:0000313" key="11">
    <source>
        <dbReference type="Proteomes" id="UP001266305"/>
    </source>
</evidence>
<comment type="similarity">
    <text evidence="2">Belongs to the ATG3 family.</text>
</comment>
<dbReference type="Proteomes" id="UP001266305">
    <property type="component" value="Unassembled WGS sequence"/>
</dbReference>
<dbReference type="Pfam" id="PF03987">
    <property type="entry name" value="Autophagy_act_C"/>
    <property type="match status" value="1"/>
</dbReference>
<comment type="caution">
    <text evidence="10">The sequence shown here is derived from an EMBL/GenBank/DDBJ whole genome shotgun (WGS) entry which is preliminary data.</text>
</comment>
<evidence type="ECO:0000256" key="3">
    <source>
        <dbReference type="ARBA" id="ARBA00017573"/>
    </source>
</evidence>
<evidence type="ECO:0000256" key="8">
    <source>
        <dbReference type="ARBA" id="ARBA00023006"/>
    </source>
</evidence>
<evidence type="ECO:0000256" key="2">
    <source>
        <dbReference type="ARBA" id="ARBA00007683"/>
    </source>
</evidence>
<protein>
    <recommendedName>
        <fullName evidence="3">Ubiquitin-like-conjugating enzyme ATG3</fullName>
    </recommendedName>
    <alternativeName>
        <fullName evidence="9">Autophagy-related protein 3</fullName>
    </alternativeName>
</protein>
<organism evidence="10 11">
    <name type="scientific">Saguinus oedipus</name>
    <name type="common">Cotton-top tamarin</name>
    <name type="synonym">Oedipomidas oedipus</name>
    <dbReference type="NCBI Taxonomy" id="9490"/>
    <lineage>
        <taxon>Eukaryota</taxon>
        <taxon>Metazoa</taxon>
        <taxon>Chordata</taxon>
        <taxon>Craniata</taxon>
        <taxon>Vertebrata</taxon>
        <taxon>Euteleostomi</taxon>
        <taxon>Mammalia</taxon>
        <taxon>Eutheria</taxon>
        <taxon>Euarchontoglires</taxon>
        <taxon>Primates</taxon>
        <taxon>Haplorrhini</taxon>
        <taxon>Platyrrhini</taxon>
        <taxon>Cebidae</taxon>
        <taxon>Callitrichinae</taxon>
        <taxon>Saguinus</taxon>
    </lineage>
</organism>
<keyword evidence="4" id="KW-0813">Transport</keyword>
<gene>
    <name evidence="10" type="primary">ATG3_2</name>
    <name evidence="10" type="ORF">P7K49_031100</name>
</gene>
<evidence type="ECO:0000256" key="4">
    <source>
        <dbReference type="ARBA" id="ARBA00022448"/>
    </source>
</evidence>
<proteinExistence type="inferred from homology"/>
<reference evidence="10 11" key="1">
    <citation type="submission" date="2023-05" db="EMBL/GenBank/DDBJ databases">
        <title>B98-5 Cell Line De Novo Hybrid Assembly: An Optical Mapping Approach.</title>
        <authorList>
            <person name="Kananen K."/>
            <person name="Auerbach J.A."/>
            <person name="Kautto E."/>
            <person name="Blachly J.S."/>
        </authorList>
    </citation>
    <scope>NUCLEOTIDE SEQUENCE [LARGE SCALE GENOMIC DNA]</scope>
    <source>
        <strain evidence="10">B95-8</strain>
        <tissue evidence="10">Cell line</tissue>
    </source>
</reference>
<dbReference type="PANTHER" id="PTHR12866:SF2">
    <property type="entry name" value="UBIQUITIN-LIKE-CONJUGATING ENZYME ATG3"/>
    <property type="match status" value="1"/>
</dbReference>
<name>A0ABQ9U427_SAGOE</name>
<comment type="subcellular location">
    <subcellularLocation>
        <location evidence="1">Cytoplasm</location>
    </subcellularLocation>
</comment>
<keyword evidence="6" id="KW-0833">Ubl conjugation pathway</keyword>